<accession>A0A285TLR8</accession>
<dbReference type="Proteomes" id="UP000219331">
    <property type="component" value="Unassembled WGS sequence"/>
</dbReference>
<dbReference type="AlphaFoldDB" id="A0A285TLR8"/>
<name>A0A285TLR8_9HYPH</name>
<dbReference type="STRING" id="538381.GCA_001696535_00736"/>
<dbReference type="GO" id="GO:0032259">
    <property type="term" value="P:methylation"/>
    <property type="evidence" value="ECO:0007669"/>
    <property type="project" value="UniProtKB-KW"/>
</dbReference>
<evidence type="ECO:0000313" key="3">
    <source>
        <dbReference type="Proteomes" id="UP000219331"/>
    </source>
</evidence>
<proteinExistence type="predicted"/>
<dbReference type="Gene3D" id="3.40.50.150">
    <property type="entry name" value="Vaccinia Virus protein VP39"/>
    <property type="match status" value="1"/>
</dbReference>
<dbReference type="InterPro" id="IPR025714">
    <property type="entry name" value="Methyltranfer_dom"/>
</dbReference>
<protein>
    <submittedName>
        <fullName evidence="2">Methyltransferase domain-containing protein</fullName>
    </submittedName>
</protein>
<dbReference type="Pfam" id="PF13847">
    <property type="entry name" value="Methyltransf_31"/>
    <property type="match status" value="1"/>
</dbReference>
<dbReference type="RefSeq" id="WP_097176199.1">
    <property type="nucleotide sequence ID" value="NZ_OBML01000012.1"/>
</dbReference>
<evidence type="ECO:0000259" key="1">
    <source>
        <dbReference type="Pfam" id="PF13847"/>
    </source>
</evidence>
<organism evidence="2 3">
    <name type="scientific">Stappia indica</name>
    <dbReference type="NCBI Taxonomy" id="538381"/>
    <lineage>
        <taxon>Bacteria</taxon>
        <taxon>Pseudomonadati</taxon>
        <taxon>Pseudomonadota</taxon>
        <taxon>Alphaproteobacteria</taxon>
        <taxon>Hyphomicrobiales</taxon>
        <taxon>Stappiaceae</taxon>
        <taxon>Stappia</taxon>
    </lineage>
</organism>
<dbReference type="GO" id="GO:0008168">
    <property type="term" value="F:methyltransferase activity"/>
    <property type="evidence" value="ECO:0007669"/>
    <property type="project" value="UniProtKB-KW"/>
</dbReference>
<dbReference type="CDD" id="cd02440">
    <property type="entry name" value="AdoMet_MTases"/>
    <property type="match status" value="1"/>
</dbReference>
<sequence length="251" mass="27042">MSTNPVDLMTERLLDEAGIAPGWTVVDIGCGPGAVTRMIARRVGPGGRVLAVDRDPAMLDITRRMAADEGLANVSVIEGGFDAELPGHGTIDAVVGRRVLMYQADPVAAVEALGRSLRPGGVVAFHEHDASKLVPGRHPLPLHDEVRDWLAKMLSREGARLDMGLTLHEVMSAAGLAVESVRAEANLLPPDSSYPVGMIVRAVMPRLERFGITDMASADPDTLDERLRQERQANGATCLWELVFRAVARKM</sequence>
<dbReference type="PANTHER" id="PTHR43861:SF1">
    <property type="entry name" value="TRANS-ACONITATE 2-METHYLTRANSFERASE"/>
    <property type="match status" value="1"/>
</dbReference>
<dbReference type="InterPro" id="IPR029063">
    <property type="entry name" value="SAM-dependent_MTases_sf"/>
</dbReference>
<reference evidence="2 3" key="1">
    <citation type="submission" date="2017-08" db="EMBL/GenBank/DDBJ databases">
        <authorList>
            <person name="de Groot N.N."/>
        </authorList>
    </citation>
    <scope>NUCLEOTIDE SEQUENCE [LARGE SCALE GENOMIC DNA]</scope>
    <source>
        <strain evidence="2 3">USBA 352</strain>
    </source>
</reference>
<feature type="domain" description="Methyltransferase" evidence="1">
    <location>
        <begin position="21"/>
        <end position="133"/>
    </location>
</feature>
<keyword evidence="2" id="KW-0489">Methyltransferase</keyword>
<dbReference type="SUPFAM" id="SSF53335">
    <property type="entry name" value="S-adenosyl-L-methionine-dependent methyltransferases"/>
    <property type="match status" value="1"/>
</dbReference>
<gene>
    <name evidence="2" type="ORF">SAMN05421512_112192</name>
</gene>
<keyword evidence="2" id="KW-0808">Transferase</keyword>
<evidence type="ECO:0000313" key="2">
    <source>
        <dbReference type="EMBL" id="SOC22941.1"/>
    </source>
</evidence>
<dbReference type="OrthoDB" id="9777638at2"/>
<dbReference type="EMBL" id="OBML01000012">
    <property type="protein sequence ID" value="SOC22941.1"/>
    <property type="molecule type" value="Genomic_DNA"/>
</dbReference>
<dbReference type="PANTHER" id="PTHR43861">
    <property type="entry name" value="TRANS-ACONITATE 2-METHYLTRANSFERASE-RELATED"/>
    <property type="match status" value="1"/>
</dbReference>
<keyword evidence="3" id="KW-1185">Reference proteome</keyword>